<dbReference type="PANTHER" id="PTHR43191:SF2">
    <property type="entry name" value="RRNA METHYLTRANSFERASE 3, MITOCHONDRIAL"/>
    <property type="match status" value="1"/>
</dbReference>
<dbReference type="CDD" id="cd18095">
    <property type="entry name" value="SpoU-like_rRNA-MTase"/>
    <property type="match status" value="1"/>
</dbReference>
<dbReference type="GO" id="GO:0003723">
    <property type="term" value="F:RNA binding"/>
    <property type="evidence" value="ECO:0007669"/>
    <property type="project" value="InterPro"/>
</dbReference>
<dbReference type="SUPFAM" id="SSF75217">
    <property type="entry name" value="alpha/beta knot"/>
    <property type="match status" value="1"/>
</dbReference>
<dbReference type="InterPro" id="IPR029064">
    <property type="entry name" value="Ribosomal_eL30-like_sf"/>
</dbReference>
<dbReference type="Pfam" id="PF00588">
    <property type="entry name" value="SpoU_methylase"/>
    <property type="match status" value="1"/>
</dbReference>
<dbReference type="PANTHER" id="PTHR43191">
    <property type="entry name" value="RRNA METHYLTRANSFERASE 3"/>
    <property type="match status" value="1"/>
</dbReference>
<dbReference type="STRING" id="1121919.SAMN02745975_03047"/>
<dbReference type="EMBL" id="FQZV01000047">
    <property type="protein sequence ID" value="SHJ85515.1"/>
    <property type="molecule type" value="Genomic_DNA"/>
</dbReference>
<dbReference type="AlphaFoldDB" id="A0A1M6MPS7"/>
<dbReference type="GO" id="GO:0032259">
    <property type="term" value="P:methylation"/>
    <property type="evidence" value="ECO:0007669"/>
    <property type="project" value="UniProtKB-KW"/>
</dbReference>
<dbReference type="Proteomes" id="UP000184536">
    <property type="component" value="Unassembled WGS sequence"/>
</dbReference>
<accession>A0A1M6MPS7</accession>
<dbReference type="SUPFAM" id="SSF55315">
    <property type="entry name" value="L30e-like"/>
    <property type="match status" value="1"/>
</dbReference>
<dbReference type="InterPro" id="IPR001537">
    <property type="entry name" value="SpoU_MeTrfase"/>
</dbReference>
<evidence type="ECO:0000313" key="6">
    <source>
        <dbReference type="Proteomes" id="UP000184536"/>
    </source>
</evidence>
<dbReference type="GO" id="GO:0008173">
    <property type="term" value="F:RNA methyltransferase activity"/>
    <property type="evidence" value="ECO:0007669"/>
    <property type="project" value="InterPro"/>
</dbReference>
<gene>
    <name evidence="5" type="ORF">SAMN02745975_03047</name>
</gene>
<evidence type="ECO:0000259" key="4">
    <source>
        <dbReference type="SMART" id="SM00967"/>
    </source>
</evidence>
<dbReference type="InterPro" id="IPR013123">
    <property type="entry name" value="SpoU_subst-bd"/>
</dbReference>
<evidence type="ECO:0000313" key="5">
    <source>
        <dbReference type="EMBL" id="SHJ85515.1"/>
    </source>
</evidence>
<dbReference type="Pfam" id="PF22435">
    <property type="entry name" value="MRM3-like_sub_bind"/>
    <property type="match status" value="1"/>
</dbReference>
<proteinExistence type="inferred from homology"/>
<evidence type="ECO:0000256" key="3">
    <source>
        <dbReference type="ARBA" id="ARBA00022679"/>
    </source>
</evidence>
<reference evidence="6" key="1">
    <citation type="submission" date="2016-11" db="EMBL/GenBank/DDBJ databases">
        <authorList>
            <person name="Varghese N."/>
            <person name="Submissions S."/>
        </authorList>
    </citation>
    <scope>NUCLEOTIDE SEQUENCE [LARGE SCALE GENOMIC DNA]</scope>
    <source>
        <strain evidence="6">DSM 17957</strain>
    </source>
</reference>
<organism evidence="5 6">
    <name type="scientific">Geosporobacter subterraneus DSM 17957</name>
    <dbReference type="NCBI Taxonomy" id="1121919"/>
    <lineage>
        <taxon>Bacteria</taxon>
        <taxon>Bacillati</taxon>
        <taxon>Bacillota</taxon>
        <taxon>Clostridia</taxon>
        <taxon>Peptostreptococcales</taxon>
        <taxon>Thermotaleaceae</taxon>
        <taxon>Geosporobacter</taxon>
    </lineage>
</organism>
<dbReference type="GO" id="GO:0005737">
    <property type="term" value="C:cytoplasm"/>
    <property type="evidence" value="ECO:0007669"/>
    <property type="project" value="UniProtKB-ARBA"/>
</dbReference>
<dbReference type="InterPro" id="IPR053888">
    <property type="entry name" value="MRM3-like_sub_bind"/>
</dbReference>
<keyword evidence="3 5" id="KW-0808">Transferase</keyword>
<protein>
    <submittedName>
        <fullName evidence="5">RNA methyltransferase, TrmH family</fullName>
    </submittedName>
</protein>
<dbReference type="SMART" id="SM00967">
    <property type="entry name" value="SpoU_sub_bind"/>
    <property type="match status" value="1"/>
</dbReference>
<name>A0A1M6MPS7_9FIRM</name>
<dbReference type="InterPro" id="IPR051259">
    <property type="entry name" value="rRNA_Methyltransferase"/>
</dbReference>
<dbReference type="InterPro" id="IPR029026">
    <property type="entry name" value="tRNA_m1G_MTases_N"/>
</dbReference>
<sequence>MERRKYREKHKEYIAEGVRILYDALENKQTIKSAVFCDALYRTAGGESLLTRLVDQGIRVYHIPEKLYAEIADTESPQGIMAVLPRIQINLGQLLKKENGLYILLDRVQDPGNLGTIIRTADAAGVDAVLLTKGCVDVYNPKTIRSTMGSIFHLPILILEDQQEAQDFFKSNQIRILTTSLSAKCYHYEIDYRQAAAIVVGNEANGVSDLWMEAADDLVKIPILGKAESLNVSTAASIMLYEAVRQRME</sequence>
<evidence type="ECO:0000256" key="1">
    <source>
        <dbReference type="ARBA" id="ARBA00007228"/>
    </source>
</evidence>
<feature type="domain" description="RNA 2-O ribose methyltransferase substrate binding" evidence="4">
    <location>
        <begin position="14"/>
        <end position="90"/>
    </location>
</feature>
<dbReference type="GO" id="GO:0006396">
    <property type="term" value="P:RNA processing"/>
    <property type="evidence" value="ECO:0007669"/>
    <property type="project" value="InterPro"/>
</dbReference>
<dbReference type="Gene3D" id="3.40.1280.10">
    <property type="match status" value="1"/>
</dbReference>
<keyword evidence="2 5" id="KW-0489">Methyltransferase</keyword>
<evidence type="ECO:0000256" key="2">
    <source>
        <dbReference type="ARBA" id="ARBA00022603"/>
    </source>
</evidence>
<keyword evidence="6" id="KW-1185">Reference proteome</keyword>
<comment type="similarity">
    <text evidence="1">Belongs to the class IV-like SAM-binding methyltransferase superfamily. RNA methyltransferase TrmH family.</text>
</comment>
<dbReference type="InterPro" id="IPR029028">
    <property type="entry name" value="Alpha/beta_knot_MTases"/>
</dbReference>
<dbReference type="Gene3D" id="3.30.1330.30">
    <property type="match status" value="1"/>
</dbReference>